<feature type="domain" description="HTH lysR-type" evidence="5">
    <location>
        <begin position="6"/>
        <end position="63"/>
    </location>
</feature>
<keyword evidence="7" id="KW-1185">Reference proteome</keyword>
<dbReference type="PROSITE" id="PS50931">
    <property type="entry name" value="HTH_LYSR"/>
    <property type="match status" value="1"/>
</dbReference>
<keyword evidence="4" id="KW-0804">Transcription</keyword>
<dbReference type="Pfam" id="PF00126">
    <property type="entry name" value="HTH_1"/>
    <property type="match status" value="1"/>
</dbReference>
<dbReference type="InterPro" id="IPR036388">
    <property type="entry name" value="WH-like_DNA-bd_sf"/>
</dbReference>
<proteinExistence type="inferred from homology"/>
<dbReference type="GO" id="GO:0043565">
    <property type="term" value="F:sequence-specific DNA binding"/>
    <property type="evidence" value="ECO:0007669"/>
    <property type="project" value="TreeGrafter"/>
</dbReference>
<dbReference type="SUPFAM" id="SSF46785">
    <property type="entry name" value="Winged helix' DNA-binding domain"/>
    <property type="match status" value="1"/>
</dbReference>
<dbReference type="GO" id="GO:0003700">
    <property type="term" value="F:DNA-binding transcription factor activity"/>
    <property type="evidence" value="ECO:0007669"/>
    <property type="project" value="InterPro"/>
</dbReference>
<keyword evidence="2" id="KW-0805">Transcription regulation</keyword>
<evidence type="ECO:0000313" key="6">
    <source>
        <dbReference type="EMBL" id="ABQ70550.1"/>
    </source>
</evidence>
<dbReference type="InterPro" id="IPR005119">
    <property type="entry name" value="LysR_subst-bd"/>
</dbReference>
<sequence>MRRRLPPLTPLRAFEAVARHGSIRGAAAELSIDHSAVSRHIRNLEGALGTRLVQTERTGVRLTDSGERFQTYLAQAFDLLDAAVEEISPRARRELRIWCAPGLATCWLTRHLPELEQTMTDCDILLNPTLAVANLERGDADVEIHYGARSQSRVASEVLVHPPFFPVAAPAFLASRGPFASAAALVEERLLHESSRDQWRNWFEKTGLGIVPPLGGPRLSHADAAIEAAVQGHGIALANRILVREELASGRLAMALPLEIQLEPYVLTTAQSRWSDPVIARFRRWLANALAEHG</sequence>
<dbReference type="Proteomes" id="UP000001989">
    <property type="component" value="Chromosome"/>
</dbReference>
<dbReference type="InterPro" id="IPR036390">
    <property type="entry name" value="WH_DNA-bd_sf"/>
</dbReference>
<evidence type="ECO:0000256" key="3">
    <source>
        <dbReference type="ARBA" id="ARBA00023125"/>
    </source>
</evidence>
<evidence type="ECO:0000313" key="7">
    <source>
        <dbReference type="Proteomes" id="UP000001989"/>
    </source>
</evidence>
<comment type="similarity">
    <text evidence="1">Belongs to the LysR transcriptional regulatory family.</text>
</comment>
<dbReference type="Gene3D" id="1.10.10.10">
    <property type="entry name" value="Winged helix-like DNA-binding domain superfamily/Winged helix DNA-binding domain"/>
    <property type="match status" value="1"/>
</dbReference>
<keyword evidence="3" id="KW-0238">DNA-binding</keyword>
<dbReference type="PANTHER" id="PTHR30537:SF79">
    <property type="entry name" value="TRANSCRIPTIONAL REGULATOR-RELATED"/>
    <property type="match status" value="1"/>
</dbReference>
<dbReference type="SUPFAM" id="SSF53850">
    <property type="entry name" value="Periplasmic binding protein-like II"/>
    <property type="match status" value="1"/>
</dbReference>
<protein>
    <submittedName>
        <fullName evidence="6">Transcriptional regulator, LysR family</fullName>
    </submittedName>
</protein>
<dbReference type="KEGG" id="swi:Swit_4210"/>
<dbReference type="InterPro" id="IPR058163">
    <property type="entry name" value="LysR-type_TF_proteobact-type"/>
</dbReference>
<dbReference type="CDD" id="cd08432">
    <property type="entry name" value="PBP2_GcdR_TrpI_HvrB_AmpR_like"/>
    <property type="match status" value="1"/>
</dbReference>
<evidence type="ECO:0000259" key="5">
    <source>
        <dbReference type="PROSITE" id="PS50931"/>
    </source>
</evidence>
<dbReference type="EMBL" id="CP000699">
    <property type="protein sequence ID" value="ABQ70550.1"/>
    <property type="molecule type" value="Genomic_DNA"/>
</dbReference>
<dbReference type="Pfam" id="PF03466">
    <property type="entry name" value="LysR_substrate"/>
    <property type="match status" value="1"/>
</dbReference>
<organism evidence="6 7">
    <name type="scientific">Rhizorhabdus wittichii (strain DSM 6014 / CCUG 31198 / JCM 15750 / NBRC 105917 / EY 4224 / RW1)</name>
    <name type="common">Sphingomonas wittichii</name>
    <dbReference type="NCBI Taxonomy" id="392499"/>
    <lineage>
        <taxon>Bacteria</taxon>
        <taxon>Pseudomonadati</taxon>
        <taxon>Pseudomonadota</taxon>
        <taxon>Alphaproteobacteria</taxon>
        <taxon>Sphingomonadales</taxon>
        <taxon>Sphingomonadaceae</taxon>
        <taxon>Rhizorhabdus</taxon>
    </lineage>
</organism>
<accession>A0A9J9LFZ9</accession>
<dbReference type="GO" id="GO:0006351">
    <property type="term" value="P:DNA-templated transcription"/>
    <property type="evidence" value="ECO:0007669"/>
    <property type="project" value="TreeGrafter"/>
</dbReference>
<evidence type="ECO:0000256" key="1">
    <source>
        <dbReference type="ARBA" id="ARBA00009437"/>
    </source>
</evidence>
<dbReference type="AlphaFoldDB" id="A0A9J9LFZ9"/>
<reference evidence="6 7" key="1">
    <citation type="journal article" date="2010" name="J. Bacteriol.">
        <title>Genome sequence of the dioxin-mineralizing bacterium Sphingomonas wittichii RW1.</title>
        <authorList>
            <person name="Miller T.R."/>
            <person name="Delcher A.L."/>
            <person name="Salzberg S.L."/>
            <person name="Saunders E."/>
            <person name="Detter J.C."/>
            <person name="Halden R.U."/>
        </authorList>
    </citation>
    <scope>NUCLEOTIDE SEQUENCE [LARGE SCALE GENOMIC DNA]</scope>
    <source>
        <strain evidence="7">DSM 6014 / CCUG 31198 / JCM 15750 / NBRC 105917 / EY 4224 / RW1</strain>
    </source>
</reference>
<evidence type="ECO:0000256" key="4">
    <source>
        <dbReference type="ARBA" id="ARBA00023163"/>
    </source>
</evidence>
<evidence type="ECO:0000256" key="2">
    <source>
        <dbReference type="ARBA" id="ARBA00023015"/>
    </source>
</evidence>
<dbReference type="InterPro" id="IPR000847">
    <property type="entry name" value="LysR_HTH_N"/>
</dbReference>
<gene>
    <name evidence="6" type="ordered locus">Swit_4210</name>
</gene>
<name>A0A9J9LFZ9_RHIWR</name>
<dbReference type="PANTHER" id="PTHR30537">
    <property type="entry name" value="HTH-TYPE TRANSCRIPTIONAL REGULATOR"/>
    <property type="match status" value="1"/>
</dbReference>
<dbReference type="Gene3D" id="3.40.190.10">
    <property type="entry name" value="Periplasmic binding protein-like II"/>
    <property type="match status" value="2"/>
</dbReference>